<evidence type="ECO:0000313" key="2">
    <source>
        <dbReference type="EMBL" id="MPC14601.1"/>
    </source>
</evidence>
<comment type="caution">
    <text evidence="2">The sequence shown here is derived from an EMBL/GenBank/DDBJ whole genome shotgun (WGS) entry which is preliminary data.</text>
</comment>
<organism evidence="2 3">
    <name type="scientific">Portunus trituberculatus</name>
    <name type="common">Swimming crab</name>
    <name type="synonym">Neptunus trituberculatus</name>
    <dbReference type="NCBI Taxonomy" id="210409"/>
    <lineage>
        <taxon>Eukaryota</taxon>
        <taxon>Metazoa</taxon>
        <taxon>Ecdysozoa</taxon>
        <taxon>Arthropoda</taxon>
        <taxon>Crustacea</taxon>
        <taxon>Multicrustacea</taxon>
        <taxon>Malacostraca</taxon>
        <taxon>Eumalacostraca</taxon>
        <taxon>Eucarida</taxon>
        <taxon>Decapoda</taxon>
        <taxon>Pleocyemata</taxon>
        <taxon>Brachyura</taxon>
        <taxon>Eubrachyura</taxon>
        <taxon>Portunoidea</taxon>
        <taxon>Portunidae</taxon>
        <taxon>Portuninae</taxon>
        <taxon>Portunus</taxon>
    </lineage>
</organism>
<keyword evidence="3" id="KW-1185">Reference proteome</keyword>
<evidence type="ECO:0000313" key="3">
    <source>
        <dbReference type="Proteomes" id="UP000324222"/>
    </source>
</evidence>
<proteinExistence type="predicted"/>
<sequence>MLNNDFEIQPTNEDSKTQKNPKQRATKNIDIDADVTIPILDDLITVQEVEHHIQKMKEEKVSEPDDWSQSGKSSVYRPHVSVRQPVGRSELAEGRDHGNTPPRAASPHDNAHSEEGCARQRG</sequence>
<feature type="region of interest" description="Disordered" evidence="1">
    <location>
        <begin position="1"/>
        <end position="32"/>
    </location>
</feature>
<evidence type="ECO:0000256" key="1">
    <source>
        <dbReference type="SAM" id="MobiDB-lite"/>
    </source>
</evidence>
<reference evidence="2 3" key="1">
    <citation type="submission" date="2019-05" db="EMBL/GenBank/DDBJ databases">
        <title>Another draft genome of Portunus trituberculatus and its Hox gene families provides insights of decapod evolution.</title>
        <authorList>
            <person name="Jeong J.-H."/>
            <person name="Song I."/>
            <person name="Kim S."/>
            <person name="Choi T."/>
            <person name="Kim D."/>
            <person name="Ryu S."/>
            <person name="Kim W."/>
        </authorList>
    </citation>
    <scope>NUCLEOTIDE SEQUENCE [LARGE SCALE GENOMIC DNA]</scope>
    <source>
        <tissue evidence="2">Muscle</tissue>
    </source>
</reference>
<dbReference type="EMBL" id="VSRR010000365">
    <property type="protein sequence ID" value="MPC14601.1"/>
    <property type="molecule type" value="Genomic_DNA"/>
</dbReference>
<dbReference type="AlphaFoldDB" id="A0A5B7D0B6"/>
<feature type="region of interest" description="Disordered" evidence="1">
    <location>
        <begin position="52"/>
        <end position="122"/>
    </location>
</feature>
<protein>
    <submittedName>
        <fullName evidence="2">Uncharacterized protein</fullName>
    </submittedName>
</protein>
<dbReference type="Proteomes" id="UP000324222">
    <property type="component" value="Unassembled WGS sequence"/>
</dbReference>
<feature type="compositionally biased region" description="Basic and acidic residues" evidence="1">
    <location>
        <begin position="52"/>
        <end position="63"/>
    </location>
</feature>
<feature type="compositionally biased region" description="Basic and acidic residues" evidence="1">
    <location>
        <begin position="109"/>
        <end position="122"/>
    </location>
</feature>
<name>A0A5B7D0B6_PORTR</name>
<accession>A0A5B7D0B6</accession>
<gene>
    <name evidence="2" type="ORF">E2C01_007369</name>
</gene>